<proteinExistence type="predicted"/>
<dbReference type="AlphaFoldDB" id="A0AAF0QNW1"/>
<organism evidence="1 2">
    <name type="scientific">Solanum verrucosum</name>
    <dbReference type="NCBI Taxonomy" id="315347"/>
    <lineage>
        <taxon>Eukaryota</taxon>
        <taxon>Viridiplantae</taxon>
        <taxon>Streptophyta</taxon>
        <taxon>Embryophyta</taxon>
        <taxon>Tracheophyta</taxon>
        <taxon>Spermatophyta</taxon>
        <taxon>Magnoliopsida</taxon>
        <taxon>eudicotyledons</taxon>
        <taxon>Gunneridae</taxon>
        <taxon>Pentapetalae</taxon>
        <taxon>asterids</taxon>
        <taxon>lamiids</taxon>
        <taxon>Solanales</taxon>
        <taxon>Solanaceae</taxon>
        <taxon>Solanoideae</taxon>
        <taxon>Solaneae</taxon>
        <taxon>Solanum</taxon>
    </lineage>
</organism>
<protein>
    <submittedName>
        <fullName evidence="1">Uncharacterized protein</fullName>
    </submittedName>
</protein>
<reference evidence="1" key="1">
    <citation type="submission" date="2023-08" db="EMBL/GenBank/DDBJ databases">
        <title>A de novo genome assembly of Solanum verrucosum Schlechtendal, a Mexican diploid species geographically isolated from the other diploid A-genome species in potato relatives.</title>
        <authorList>
            <person name="Hosaka K."/>
        </authorList>
    </citation>
    <scope>NUCLEOTIDE SEQUENCE</scope>
    <source>
        <tissue evidence="1">Young leaves</tissue>
    </source>
</reference>
<name>A0AAF0QNW1_SOLVR</name>
<evidence type="ECO:0000313" key="2">
    <source>
        <dbReference type="Proteomes" id="UP001234989"/>
    </source>
</evidence>
<dbReference type="EMBL" id="CP133615">
    <property type="protein sequence ID" value="WMV25895.1"/>
    <property type="molecule type" value="Genomic_DNA"/>
</dbReference>
<gene>
    <name evidence="1" type="ORF">MTR67_019280</name>
</gene>
<evidence type="ECO:0000313" key="1">
    <source>
        <dbReference type="EMBL" id="WMV25895.1"/>
    </source>
</evidence>
<accession>A0AAF0QNW1</accession>
<sequence>MLFDVLMISSQVQRAGPLQSMNTRPVVKVLYSWKAVCVRRLVKLQSTPAIRSNEVSCSLDNNFSCLNISKNKQQIIHSFKERVFQASRTTRDLIHFFKSFLYQLLLCLLVIVLTL</sequence>
<dbReference type="Proteomes" id="UP001234989">
    <property type="component" value="Chromosome 4"/>
</dbReference>
<keyword evidence="2" id="KW-1185">Reference proteome</keyword>